<feature type="compositionally biased region" description="Pro residues" evidence="1">
    <location>
        <begin position="93"/>
        <end position="107"/>
    </location>
</feature>
<feature type="signal peptide" evidence="2">
    <location>
        <begin position="1"/>
        <end position="16"/>
    </location>
</feature>
<keyword evidence="2" id="KW-0732">Signal</keyword>
<dbReference type="OrthoDB" id="7479164at2759"/>
<dbReference type="Proteomes" id="UP001153714">
    <property type="component" value="Chromosome 9"/>
</dbReference>
<evidence type="ECO:0000256" key="1">
    <source>
        <dbReference type="SAM" id="MobiDB-lite"/>
    </source>
</evidence>
<evidence type="ECO:0000313" key="3">
    <source>
        <dbReference type="EMBL" id="CAG9796539.1"/>
    </source>
</evidence>
<feature type="chain" id="PRO_5040485682" evidence="2">
    <location>
        <begin position="17"/>
        <end position="166"/>
    </location>
</feature>
<protein>
    <submittedName>
        <fullName evidence="3">Uncharacterized protein</fullName>
    </submittedName>
</protein>
<evidence type="ECO:0000313" key="4">
    <source>
        <dbReference type="Proteomes" id="UP001153714"/>
    </source>
</evidence>
<organism evidence="3 4">
    <name type="scientific">Diatraea saccharalis</name>
    <name type="common">sugarcane borer</name>
    <dbReference type="NCBI Taxonomy" id="40085"/>
    <lineage>
        <taxon>Eukaryota</taxon>
        <taxon>Metazoa</taxon>
        <taxon>Ecdysozoa</taxon>
        <taxon>Arthropoda</taxon>
        <taxon>Hexapoda</taxon>
        <taxon>Insecta</taxon>
        <taxon>Pterygota</taxon>
        <taxon>Neoptera</taxon>
        <taxon>Endopterygota</taxon>
        <taxon>Lepidoptera</taxon>
        <taxon>Glossata</taxon>
        <taxon>Ditrysia</taxon>
        <taxon>Pyraloidea</taxon>
        <taxon>Crambidae</taxon>
        <taxon>Crambinae</taxon>
        <taxon>Diatraea</taxon>
    </lineage>
</organism>
<proteinExistence type="predicted"/>
<gene>
    <name evidence="3" type="ORF">DIATSA_LOCUS13727</name>
</gene>
<name>A0A9N9WLM3_9NEOP</name>
<accession>A0A9N9WLM3</accession>
<feature type="region of interest" description="Disordered" evidence="1">
    <location>
        <begin position="42"/>
        <end position="136"/>
    </location>
</feature>
<keyword evidence="4" id="KW-1185">Reference proteome</keyword>
<evidence type="ECO:0000256" key="2">
    <source>
        <dbReference type="SAM" id="SignalP"/>
    </source>
</evidence>
<sequence>MKAIVVILFVFCYVQCRKTYPPIDKNANLAFINMEGGGGVKPGSRPVAPAPQAPVTPAKSPTTDNKPTVVVPVQKPGSPQVVLPQKPTSPQVISPPSPVKPTSPPVAKPAQTPNQIKPVPVNPAPVSNPITTPGPGSVKQLINFYDSQGKASPIRPYSYSQAVKQG</sequence>
<reference evidence="3" key="1">
    <citation type="submission" date="2021-12" db="EMBL/GenBank/DDBJ databases">
        <authorList>
            <person name="King R."/>
        </authorList>
    </citation>
    <scope>NUCLEOTIDE SEQUENCE</scope>
</reference>
<reference evidence="3" key="2">
    <citation type="submission" date="2022-10" db="EMBL/GenBank/DDBJ databases">
        <authorList>
            <consortium name="ENA_rothamsted_submissions"/>
            <consortium name="culmorum"/>
            <person name="King R."/>
        </authorList>
    </citation>
    <scope>NUCLEOTIDE SEQUENCE</scope>
</reference>
<dbReference type="EMBL" id="OU893340">
    <property type="protein sequence ID" value="CAG9796539.1"/>
    <property type="molecule type" value="Genomic_DNA"/>
</dbReference>
<dbReference type="AlphaFoldDB" id="A0A9N9WLM3"/>